<keyword evidence="6 8" id="KW-0411">Iron-sulfur</keyword>
<evidence type="ECO:0000256" key="5">
    <source>
        <dbReference type="ARBA" id="ARBA00023004"/>
    </source>
</evidence>
<sequence length="85" mass="9212">MVALAAPGESWHEDTTREEVSMKIQVDWDRCTGMGMCESLAPDVFEVDDDGSLIVHAEEVPEGMESDVREAVAACPTEALSLEGE</sequence>
<comment type="caution">
    <text evidence="10">The sequence shown here is derived from an EMBL/GenBank/DDBJ whole genome shotgun (WGS) entry which is preliminary data.</text>
</comment>
<keyword evidence="5 8" id="KW-0408">Iron</keyword>
<proteinExistence type="predicted"/>
<dbReference type="InterPro" id="IPR001080">
    <property type="entry name" value="3Fe4S_ferredoxin"/>
</dbReference>
<feature type="domain" description="4Fe-4S ferredoxin-type" evidence="9">
    <location>
        <begin position="22"/>
        <end position="50"/>
    </location>
</feature>
<dbReference type="Gene3D" id="3.30.70.20">
    <property type="match status" value="1"/>
</dbReference>
<dbReference type="GO" id="GO:0005506">
    <property type="term" value="F:iron ion binding"/>
    <property type="evidence" value="ECO:0007669"/>
    <property type="project" value="UniProtKB-UniRule"/>
</dbReference>
<accession>A0A4R6UQT7</accession>
<evidence type="ECO:0000256" key="1">
    <source>
        <dbReference type="ARBA" id="ARBA00001927"/>
    </source>
</evidence>
<dbReference type="InterPro" id="IPR017896">
    <property type="entry name" value="4Fe4S_Fe-S-bd"/>
</dbReference>
<keyword evidence="2 8" id="KW-0813">Transport</keyword>
<evidence type="ECO:0000256" key="4">
    <source>
        <dbReference type="ARBA" id="ARBA00022982"/>
    </source>
</evidence>
<dbReference type="GO" id="GO:0009055">
    <property type="term" value="F:electron transfer activity"/>
    <property type="evidence" value="ECO:0007669"/>
    <property type="project" value="UniProtKB-UniRule"/>
</dbReference>
<dbReference type="EMBL" id="SNYO01000012">
    <property type="protein sequence ID" value="TDQ47913.1"/>
    <property type="molecule type" value="Genomic_DNA"/>
</dbReference>
<protein>
    <recommendedName>
        <fullName evidence="8">Ferredoxin</fullName>
    </recommendedName>
</protein>
<dbReference type="Proteomes" id="UP000295705">
    <property type="component" value="Unassembled WGS sequence"/>
</dbReference>
<gene>
    <name evidence="10" type="ORF">EV188_112186</name>
</gene>
<name>A0A4R6UQT7_9PSEU</name>
<evidence type="ECO:0000313" key="10">
    <source>
        <dbReference type="EMBL" id="TDQ47913.1"/>
    </source>
</evidence>
<dbReference type="Pfam" id="PF13459">
    <property type="entry name" value="Fer4_15"/>
    <property type="match status" value="1"/>
</dbReference>
<dbReference type="PANTHER" id="PTHR36923:SF3">
    <property type="entry name" value="FERREDOXIN"/>
    <property type="match status" value="1"/>
</dbReference>
<dbReference type="SUPFAM" id="SSF54862">
    <property type="entry name" value="4Fe-4S ferredoxins"/>
    <property type="match status" value="1"/>
</dbReference>
<dbReference type="AlphaFoldDB" id="A0A4R6UQT7"/>
<keyword evidence="4 8" id="KW-0249">Electron transport</keyword>
<dbReference type="PRINTS" id="PR00352">
    <property type="entry name" value="3FE4SFRDOXIN"/>
</dbReference>
<evidence type="ECO:0000256" key="3">
    <source>
        <dbReference type="ARBA" id="ARBA00022723"/>
    </source>
</evidence>
<dbReference type="InterPro" id="IPR051269">
    <property type="entry name" value="Fe-S_cluster_ET"/>
</dbReference>
<organism evidence="10 11">
    <name type="scientific">Actinomycetospora succinea</name>
    <dbReference type="NCBI Taxonomy" id="663603"/>
    <lineage>
        <taxon>Bacteria</taxon>
        <taxon>Bacillati</taxon>
        <taxon>Actinomycetota</taxon>
        <taxon>Actinomycetes</taxon>
        <taxon>Pseudonocardiales</taxon>
        <taxon>Pseudonocardiaceae</taxon>
        <taxon>Actinomycetospora</taxon>
    </lineage>
</organism>
<dbReference type="GO" id="GO:0051538">
    <property type="term" value="F:3 iron, 4 sulfur cluster binding"/>
    <property type="evidence" value="ECO:0007669"/>
    <property type="project" value="UniProtKB-KW"/>
</dbReference>
<evidence type="ECO:0000256" key="2">
    <source>
        <dbReference type="ARBA" id="ARBA00022448"/>
    </source>
</evidence>
<evidence type="ECO:0000313" key="11">
    <source>
        <dbReference type="Proteomes" id="UP000295705"/>
    </source>
</evidence>
<keyword evidence="3 8" id="KW-0479">Metal-binding</keyword>
<keyword evidence="7" id="KW-0003">3Fe-4S</keyword>
<evidence type="ECO:0000256" key="6">
    <source>
        <dbReference type="ARBA" id="ARBA00023014"/>
    </source>
</evidence>
<reference evidence="10 11" key="1">
    <citation type="submission" date="2019-03" db="EMBL/GenBank/DDBJ databases">
        <title>Genomic Encyclopedia of Type Strains, Phase IV (KMG-IV): sequencing the most valuable type-strain genomes for metagenomic binning, comparative biology and taxonomic classification.</title>
        <authorList>
            <person name="Goeker M."/>
        </authorList>
    </citation>
    <scope>NUCLEOTIDE SEQUENCE [LARGE SCALE GENOMIC DNA]</scope>
    <source>
        <strain evidence="10 11">DSM 45775</strain>
    </source>
</reference>
<comment type="cofactor">
    <cofactor evidence="1">
        <name>[3Fe-4S] cluster</name>
        <dbReference type="ChEBI" id="CHEBI:21137"/>
    </cofactor>
</comment>
<evidence type="ECO:0000259" key="9">
    <source>
        <dbReference type="PROSITE" id="PS51379"/>
    </source>
</evidence>
<dbReference type="PROSITE" id="PS51379">
    <property type="entry name" value="4FE4S_FER_2"/>
    <property type="match status" value="1"/>
</dbReference>
<evidence type="ECO:0000256" key="7">
    <source>
        <dbReference type="ARBA" id="ARBA00023291"/>
    </source>
</evidence>
<evidence type="ECO:0000256" key="8">
    <source>
        <dbReference type="RuleBase" id="RU368020"/>
    </source>
</evidence>
<dbReference type="PANTHER" id="PTHR36923">
    <property type="entry name" value="FERREDOXIN"/>
    <property type="match status" value="1"/>
</dbReference>
<comment type="function">
    <text evidence="8">Ferredoxins are iron-sulfur proteins that transfer electrons in a wide variety of metabolic reactions.</text>
</comment>
<keyword evidence="11" id="KW-1185">Reference proteome</keyword>